<feature type="domain" description="Metallo-beta-lactamase" evidence="1">
    <location>
        <begin position="22"/>
        <end position="179"/>
    </location>
</feature>
<sequence>TMKLTFLGTRGEVEQTSKFHRNNSAIRLETHGKVILLDFGASWQGKLKFVNPDYIWISHAHPDHALGLRGEKTKIPVFMSKETSDRLPEKKFPLENRQIVKDNFRFDSIKAREISAGHSTKAPMSGLIIETDEGKVGYFPDVLDVPDKSVFKELSIYIGDGSSLTRDIVRTIKGKRVGHVSMTTQMALLQGK</sequence>
<protein>
    <recommendedName>
        <fullName evidence="1">Metallo-beta-lactamase domain-containing protein</fullName>
    </recommendedName>
</protein>
<dbReference type="AlphaFoldDB" id="X1GVJ3"/>
<dbReference type="SUPFAM" id="SSF56281">
    <property type="entry name" value="Metallo-hydrolase/oxidoreductase"/>
    <property type="match status" value="1"/>
</dbReference>
<reference evidence="2" key="1">
    <citation type="journal article" date="2014" name="Front. Microbiol.">
        <title>High frequency of phylogenetically diverse reductive dehalogenase-homologous genes in deep subseafloor sedimentary metagenomes.</title>
        <authorList>
            <person name="Kawai M."/>
            <person name="Futagami T."/>
            <person name="Toyoda A."/>
            <person name="Takaki Y."/>
            <person name="Nishi S."/>
            <person name="Hori S."/>
            <person name="Arai W."/>
            <person name="Tsubouchi T."/>
            <person name="Morono Y."/>
            <person name="Uchiyama I."/>
            <person name="Ito T."/>
            <person name="Fujiyama A."/>
            <person name="Inagaki F."/>
            <person name="Takami H."/>
        </authorList>
    </citation>
    <scope>NUCLEOTIDE SEQUENCE</scope>
    <source>
        <strain evidence="2">Expedition CK06-06</strain>
    </source>
</reference>
<gene>
    <name evidence="2" type="ORF">S03H2_31214</name>
</gene>
<evidence type="ECO:0000259" key="1">
    <source>
        <dbReference type="SMART" id="SM00849"/>
    </source>
</evidence>
<name>X1GVJ3_9ZZZZ</name>
<evidence type="ECO:0000313" key="2">
    <source>
        <dbReference type="EMBL" id="GAH61182.1"/>
    </source>
</evidence>
<comment type="caution">
    <text evidence="2">The sequence shown here is derived from an EMBL/GenBank/DDBJ whole genome shotgun (WGS) entry which is preliminary data.</text>
</comment>
<dbReference type="InterPro" id="IPR001279">
    <property type="entry name" value="Metallo-B-lactamas"/>
</dbReference>
<proteinExistence type="predicted"/>
<dbReference type="EMBL" id="BARU01018918">
    <property type="protein sequence ID" value="GAH61182.1"/>
    <property type="molecule type" value="Genomic_DNA"/>
</dbReference>
<feature type="non-terminal residue" evidence="2">
    <location>
        <position position="1"/>
    </location>
</feature>
<dbReference type="SMART" id="SM00849">
    <property type="entry name" value="Lactamase_B"/>
    <property type="match status" value="1"/>
</dbReference>
<accession>X1GVJ3</accession>
<dbReference type="InterPro" id="IPR036866">
    <property type="entry name" value="RibonucZ/Hydroxyglut_hydro"/>
</dbReference>
<dbReference type="Pfam" id="PF12706">
    <property type="entry name" value="Lactamase_B_2"/>
    <property type="match status" value="1"/>
</dbReference>
<dbReference type="Gene3D" id="3.60.15.10">
    <property type="entry name" value="Ribonuclease Z/Hydroxyacylglutathione hydrolase-like"/>
    <property type="match status" value="1"/>
</dbReference>
<organism evidence="2">
    <name type="scientific">marine sediment metagenome</name>
    <dbReference type="NCBI Taxonomy" id="412755"/>
    <lineage>
        <taxon>unclassified sequences</taxon>
        <taxon>metagenomes</taxon>
        <taxon>ecological metagenomes</taxon>
    </lineage>
</organism>